<name>A0A6S8T4P3_9STRA</name>
<keyword evidence="7" id="KW-1185">Reference proteome</keyword>
<dbReference type="EMBL" id="HBIW01009142">
    <property type="protein sequence ID" value="CAE0692351.1"/>
    <property type="molecule type" value="Transcribed_RNA"/>
</dbReference>
<feature type="transmembrane region" description="Helical" evidence="2">
    <location>
        <begin position="51"/>
        <end position="75"/>
    </location>
</feature>
<feature type="transmembrane region" description="Helical" evidence="2">
    <location>
        <begin position="95"/>
        <end position="116"/>
    </location>
</feature>
<dbReference type="Proteomes" id="UP000789595">
    <property type="component" value="Unassembled WGS sequence"/>
</dbReference>
<dbReference type="OrthoDB" id="427138at2759"/>
<gene>
    <name evidence="3" type="ORF">PCAL00307_LOCUS7782</name>
    <name evidence="4" type="ORF">PCAL00307_LOCUS7785</name>
    <name evidence="5" type="ORF">PCAL00307_LOCUS7787</name>
    <name evidence="6" type="ORF">PECAL_5P12560</name>
</gene>
<proteinExistence type="predicted"/>
<protein>
    <submittedName>
        <fullName evidence="4">Uncharacterized protein</fullName>
    </submittedName>
</protein>
<evidence type="ECO:0000313" key="3">
    <source>
        <dbReference type="EMBL" id="CAE0692346.1"/>
    </source>
</evidence>
<keyword evidence="2" id="KW-0472">Membrane</keyword>
<dbReference type="EMBL" id="HBIW01009137">
    <property type="protein sequence ID" value="CAE0692346.1"/>
    <property type="molecule type" value="Transcribed_RNA"/>
</dbReference>
<keyword evidence="2" id="KW-0812">Transmembrane</keyword>
<evidence type="ECO:0000256" key="1">
    <source>
        <dbReference type="SAM" id="MobiDB-lite"/>
    </source>
</evidence>
<dbReference type="EMBL" id="CAKKNE010000005">
    <property type="protein sequence ID" value="CAH0376653.1"/>
    <property type="molecule type" value="Genomic_DNA"/>
</dbReference>
<evidence type="ECO:0000313" key="7">
    <source>
        <dbReference type="Proteomes" id="UP000789595"/>
    </source>
</evidence>
<evidence type="ECO:0000313" key="5">
    <source>
        <dbReference type="EMBL" id="CAE0692351.1"/>
    </source>
</evidence>
<dbReference type="EMBL" id="HBIW01009140">
    <property type="protein sequence ID" value="CAE0692349.1"/>
    <property type="molecule type" value="Transcribed_RNA"/>
</dbReference>
<evidence type="ECO:0000313" key="6">
    <source>
        <dbReference type="EMBL" id="CAH0376653.1"/>
    </source>
</evidence>
<accession>A0A6S8T4P3</accession>
<organism evidence="4">
    <name type="scientific">Pelagomonas calceolata</name>
    <dbReference type="NCBI Taxonomy" id="35677"/>
    <lineage>
        <taxon>Eukaryota</taxon>
        <taxon>Sar</taxon>
        <taxon>Stramenopiles</taxon>
        <taxon>Ochrophyta</taxon>
        <taxon>Pelagophyceae</taxon>
        <taxon>Pelagomonadales</taxon>
        <taxon>Pelagomonadaceae</taxon>
        <taxon>Pelagomonas</taxon>
    </lineage>
</organism>
<keyword evidence="2" id="KW-1133">Transmembrane helix</keyword>
<evidence type="ECO:0000256" key="2">
    <source>
        <dbReference type="SAM" id="Phobius"/>
    </source>
</evidence>
<feature type="region of interest" description="Disordered" evidence="1">
    <location>
        <begin position="1"/>
        <end position="26"/>
    </location>
</feature>
<dbReference type="AlphaFoldDB" id="A0A6S8T4P3"/>
<evidence type="ECO:0000313" key="4">
    <source>
        <dbReference type="EMBL" id="CAE0692349.1"/>
    </source>
</evidence>
<reference evidence="4" key="1">
    <citation type="submission" date="2021-01" db="EMBL/GenBank/DDBJ databases">
        <authorList>
            <person name="Corre E."/>
            <person name="Pelletier E."/>
            <person name="Niang G."/>
            <person name="Scheremetjew M."/>
            <person name="Finn R."/>
            <person name="Kale V."/>
            <person name="Holt S."/>
            <person name="Cochrane G."/>
            <person name="Meng A."/>
            <person name="Brown T."/>
            <person name="Cohen L."/>
        </authorList>
    </citation>
    <scope>NUCLEOTIDE SEQUENCE</scope>
    <source>
        <strain evidence="4">CCMP1756</strain>
    </source>
</reference>
<reference evidence="6" key="2">
    <citation type="submission" date="2021-11" db="EMBL/GenBank/DDBJ databases">
        <authorList>
            <consortium name="Genoscope - CEA"/>
            <person name="William W."/>
        </authorList>
    </citation>
    <scope>NUCLEOTIDE SEQUENCE</scope>
</reference>
<sequence>MTTQRTPNPRRMSGGLHKSPAGPSPFKKKVDVLKEAADRTPGMAGTLIKTFAPVIAGVVVISEFAAPYLIMLYYFGVACWQWADKHGGQPIKICVGLFMCFCGGAFPAVITAVEAYRQIGFEPTKRALKVLFDDFKKVQEAHKKDDQDDSNRDGKADVDSLTAGELVERKVLLFLRTSDPEQTSRAMSAITSGFLAVLASLKIKFAQAIVVGGAIGDVLRPPVRRAMEPFLKKALTEDYHKWIRPGLNYACKLVAVSIAWTLQRIISAFHSAVRGGQIAGDALVVMLKNAGILKHGPHDSFADEVVGYLLAFFGLATQIKHGFNLPFPANLLLVPVSFVEVGLRWCVHADL</sequence>